<dbReference type="RefSeq" id="WP_252852584.1">
    <property type="nucleotide sequence ID" value="NZ_JAMXLR010000036.1"/>
</dbReference>
<gene>
    <name evidence="5" type="ORF">NG895_11250</name>
</gene>
<comment type="similarity">
    <text evidence="1">Belongs to the Skp family.</text>
</comment>
<evidence type="ECO:0000256" key="1">
    <source>
        <dbReference type="ARBA" id="ARBA00009091"/>
    </source>
</evidence>
<keyword evidence="6" id="KW-1185">Reference proteome</keyword>
<evidence type="ECO:0000256" key="2">
    <source>
        <dbReference type="ARBA" id="ARBA00022729"/>
    </source>
</evidence>
<evidence type="ECO:0000256" key="3">
    <source>
        <dbReference type="SAM" id="Coils"/>
    </source>
</evidence>
<dbReference type="PANTHER" id="PTHR35089">
    <property type="entry name" value="CHAPERONE PROTEIN SKP"/>
    <property type="match status" value="1"/>
</dbReference>
<feature type="chain" id="PRO_5040892975" evidence="4">
    <location>
        <begin position="24"/>
        <end position="208"/>
    </location>
</feature>
<accession>A0A9X2FEU9</accession>
<dbReference type="GO" id="GO:0050821">
    <property type="term" value="P:protein stabilization"/>
    <property type="evidence" value="ECO:0007669"/>
    <property type="project" value="TreeGrafter"/>
</dbReference>
<keyword evidence="2 4" id="KW-0732">Signal</keyword>
<feature type="signal peptide" evidence="4">
    <location>
        <begin position="1"/>
        <end position="23"/>
    </location>
</feature>
<reference evidence="5" key="1">
    <citation type="submission" date="2022-06" db="EMBL/GenBank/DDBJ databases">
        <title>Aeoliella straminimaris, a novel planctomycete from sediments.</title>
        <authorList>
            <person name="Vitorino I.R."/>
            <person name="Lage O.M."/>
        </authorList>
    </citation>
    <scope>NUCLEOTIDE SEQUENCE</scope>
    <source>
        <strain evidence="5">ICT_H6.2</strain>
    </source>
</reference>
<dbReference type="InterPro" id="IPR005632">
    <property type="entry name" value="Chaperone_Skp"/>
</dbReference>
<name>A0A9X2FEU9_9BACT</name>
<protein>
    <submittedName>
        <fullName evidence="5">OmpH family outer membrane protein</fullName>
    </submittedName>
</protein>
<dbReference type="InterPro" id="IPR024930">
    <property type="entry name" value="Skp_dom_sf"/>
</dbReference>
<dbReference type="Gene3D" id="3.30.910.20">
    <property type="entry name" value="Skp domain"/>
    <property type="match status" value="1"/>
</dbReference>
<dbReference type="GO" id="GO:0051082">
    <property type="term" value="F:unfolded protein binding"/>
    <property type="evidence" value="ECO:0007669"/>
    <property type="project" value="InterPro"/>
</dbReference>
<dbReference type="GO" id="GO:0005829">
    <property type="term" value="C:cytosol"/>
    <property type="evidence" value="ECO:0007669"/>
    <property type="project" value="TreeGrafter"/>
</dbReference>
<dbReference type="EMBL" id="JAMXLR010000036">
    <property type="protein sequence ID" value="MCO6044481.1"/>
    <property type="molecule type" value="Genomic_DNA"/>
</dbReference>
<keyword evidence="3" id="KW-0175">Coiled coil</keyword>
<dbReference type="Proteomes" id="UP001155241">
    <property type="component" value="Unassembled WGS sequence"/>
</dbReference>
<sequence>MKTLVLAVAAALLIGVASPSAHAQHPEAANAPTFGIAVVDISYVFKEHAQFKATMENMKNEMKKIEDSLKAKRDQIAQMEDARNQLKVGTPDYKNMDDKLAAAKAQFNLEMDRLRKDLMEKESKIYYNTYRQISYTIANYAKQRKIGLVLRFSGDPVDPTNPKDILKDINRPVVFENNVDITRDIVALVNNGAATNAAANPQSGQPLK</sequence>
<evidence type="ECO:0000256" key="4">
    <source>
        <dbReference type="SAM" id="SignalP"/>
    </source>
</evidence>
<dbReference type="PANTHER" id="PTHR35089:SF1">
    <property type="entry name" value="CHAPERONE PROTEIN SKP"/>
    <property type="match status" value="1"/>
</dbReference>
<dbReference type="AlphaFoldDB" id="A0A9X2FEU9"/>
<dbReference type="Pfam" id="PF03938">
    <property type="entry name" value="OmpH"/>
    <property type="match status" value="1"/>
</dbReference>
<dbReference type="SUPFAM" id="SSF111384">
    <property type="entry name" value="OmpH-like"/>
    <property type="match status" value="1"/>
</dbReference>
<feature type="coiled-coil region" evidence="3">
    <location>
        <begin position="48"/>
        <end position="124"/>
    </location>
</feature>
<dbReference type="SMART" id="SM00935">
    <property type="entry name" value="OmpH"/>
    <property type="match status" value="1"/>
</dbReference>
<evidence type="ECO:0000313" key="6">
    <source>
        <dbReference type="Proteomes" id="UP001155241"/>
    </source>
</evidence>
<evidence type="ECO:0000313" key="5">
    <source>
        <dbReference type="EMBL" id="MCO6044481.1"/>
    </source>
</evidence>
<proteinExistence type="inferred from homology"/>
<comment type="caution">
    <text evidence="5">The sequence shown here is derived from an EMBL/GenBank/DDBJ whole genome shotgun (WGS) entry which is preliminary data.</text>
</comment>
<organism evidence="5 6">
    <name type="scientific">Aeoliella straminimaris</name>
    <dbReference type="NCBI Taxonomy" id="2954799"/>
    <lineage>
        <taxon>Bacteria</taxon>
        <taxon>Pseudomonadati</taxon>
        <taxon>Planctomycetota</taxon>
        <taxon>Planctomycetia</taxon>
        <taxon>Pirellulales</taxon>
        <taxon>Lacipirellulaceae</taxon>
        <taxon>Aeoliella</taxon>
    </lineage>
</organism>